<reference evidence="2" key="2">
    <citation type="submission" date="2020-12" db="EMBL/GenBank/DDBJ databases">
        <title>New Spironucleus salmonicida genome in near-complete chromosomes.</title>
        <authorList>
            <person name="Xu F."/>
            <person name="Kurt Z."/>
            <person name="Jimenez-Gonzalez A."/>
            <person name="Astvaldsson A."/>
            <person name="Andersson J.O."/>
            <person name="Svard S.G."/>
        </authorList>
    </citation>
    <scope>NUCLEOTIDE SEQUENCE</scope>
    <source>
        <strain evidence="2">ATCC 50377</strain>
    </source>
</reference>
<evidence type="ECO:0000313" key="3">
    <source>
        <dbReference type="Proteomes" id="UP000018208"/>
    </source>
</evidence>
<proteinExistence type="predicted"/>
<keyword evidence="3" id="KW-1185">Reference proteome</keyword>
<sequence length="187" mass="21375">MDVCLQPTHHLYKRQTNITVITNIKEKPILQAFNNPLLKLKYERVNIIITSINQIPYLKTKEVQSFDIVCAICNSPEIARACSGFVDLVQLHPSQLSMTFLSAINDQGTQVEILINNINFKFLDFIRRISRNGKGVIFTGSQLSFQDKQIFLEVLGYNLQTIKKYELKLLKSCASRKYRACDGVGFL</sequence>
<dbReference type="EMBL" id="AUWU02000001">
    <property type="protein sequence ID" value="KAH0577894.1"/>
    <property type="molecule type" value="Genomic_DNA"/>
</dbReference>
<dbReference type="Proteomes" id="UP000018208">
    <property type="component" value="Unassembled WGS sequence"/>
</dbReference>
<accession>V6LJX0</accession>
<evidence type="ECO:0000313" key="2">
    <source>
        <dbReference type="EMBL" id="KAH0577894.1"/>
    </source>
</evidence>
<reference evidence="1 2" key="1">
    <citation type="journal article" date="2014" name="PLoS Genet.">
        <title>The Genome of Spironucleus salmonicida Highlights a Fish Pathogen Adapted to Fluctuating Environments.</title>
        <authorList>
            <person name="Xu F."/>
            <person name="Jerlstrom-Hultqvist J."/>
            <person name="Einarsson E."/>
            <person name="Astvaldsson A."/>
            <person name="Svard S.G."/>
            <person name="Andersson J.O."/>
        </authorList>
    </citation>
    <scope>NUCLEOTIDE SEQUENCE</scope>
    <source>
        <strain evidence="2">ATCC 50377</strain>
    </source>
</reference>
<gene>
    <name evidence="1" type="ORF">SS50377_16330</name>
    <name evidence="2" type="ORF">SS50377_21248</name>
</gene>
<organism evidence="1">
    <name type="scientific">Spironucleus salmonicida</name>
    <dbReference type="NCBI Taxonomy" id="348837"/>
    <lineage>
        <taxon>Eukaryota</taxon>
        <taxon>Metamonada</taxon>
        <taxon>Diplomonadida</taxon>
        <taxon>Hexamitidae</taxon>
        <taxon>Hexamitinae</taxon>
        <taxon>Spironucleus</taxon>
    </lineage>
</organism>
<dbReference type="VEuPathDB" id="GiardiaDB:SS50377_21248"/>
<dbReference type="AlphaFoldDB" id="V6LJX0"/>
<dbReference type="EMBL" id="KI546130">
    <property type="protein sequence ID" value="EST44021.1"/>
    <property type="molecule type" value="Genomic_DNA"/>
</dbReference>
<name>V6LJX0_9EUKA</name>
<evidence type="ECO:0000313" key="1">
    <source>
        <dbReference type="EMBL" id="EST44021.1"/>
    </source>
</evidence>
<protein>
    <submittedName>
        <fullName evidence="1">Uncharacterized protein</fullName>
    </submittedName>
</protein>